<keyword evidence="4" id="KW-0812">Transmembrane</keyword>
<dbReference type="InterPro" id="IPR002347">
    <property type="entry name" value="SDR_fam"/>
</dbReference>
<protein>
    <submittedName>
        <fullName evidence="5">Short chain dehydrogenase/reductase family oxidoreductase</fullName>
    </submittedName>
</protein>
<dbReference type="PATRIC" id="fig|1280951.3.peg.2687"/>
<accession>A0A059FIR8</accession>
<comment type="similarity">
    <text evidence="1">Belongs to the short-chain dehydrogenases/reductases (SDR) family.</text>
</comment>
<dbReference type="Pfam" id="PF00106">
    <property type="entry name" value="adh_short"/>
    <property type="match status" value="1"/>
</dbReference>
<dbReference type="Gene3D" id="3.40.50.720">
    <property type="entry name" value="NAD(P)-binding Rossmann-like Domain"/>
    <property type="match status" value="1"/>
</dbReference>
<sequence length="364" mass="38846">MTSPQDYRQTPPEPDHRGGGLSRRSLLGMAAIGTTIAAVGIGGTRLWTGSSEIPDWTYKDIPPQNGRRVLVTGANGYPEEDRSGLGYHIALGLARAGADVIIASRNQTRGEEAIRRIGAESPAGRVRFETLDLADLKSVKDFTARMQASGNGLDLLVNNAGTMGTLERQESIDGFERVFATNAIGPFALTAGLLPLLRNGNAPRIVWMCSGRSAFGALDLDDLQQENAYEYASAYNDSKQAHLIAALECERRSRAHGWGVVSIAAHPGVARTSLILDGPGLDSAEGWRRRNMPFMFQDAAQGALPALYAAVSSQAAGGAYYGPKGLMGIRGLPGVSQVPDNSRDPQLATTVWETLEQLGTVSLR</sequence>
<evidence type="ECO:0000313" key="6">
    <source>
        <dbReference type="Proteomes" id="UP000025061"/>
    </source>
</evidence>
<evidence type="ECO:0000256" key="1">
    <source>
        <dbReference type="ARBA" id="ARBA00006484"/>
    </source>
</evidence>
<dbReference type="GO" id="GO:0016491">
    <property type="term" value="F:oxidoreductase activity"/>
    <property type="evidence" value="ECO:0007669"/>
    <property type="project" value="UniProtKB-KW"/>
</dbReference>
<evidence type="ECO:0000256" key="2">
    <source>
        <dbReference type="ARBA" id="ARBA00023002"/>
    </source>
</evidence>
<dbReference type="Proteomes" id="UP000025061">
    <property type="component" value="Unassembled WGS sequence"/>
</dbReference>
<dbReference type="AlphaFoldDB" id="A0A059FIR8"/>
<proteinExistence type="inferred from homology"/>
<dbReference type="RefSeq" id="WP_011647190.1">
    <property type="nucleotide sequence ID" value="NZ_ARYI01000012.1"/>
</dbReference>
<dbReference type="OrthoDB" id="9785826at2"/>
<evidence type="ECO:0000256" key="4">
    <source>
        <dbReference type="SAM" id="Phobius"/>
    </source>
</evidence>
<dbReference type="SUPFAM" id="SSF51735">
    <property type="entry name" value="NAD(P)-binding Rossmann-fold domains"/>
    <property type="match status" value="1"/>
</dbReference>
<keyword evidence="2" id="KW-0560">Oxidoreductase</keyword>
<organism evidence="5 6">
    <name type="scientific">Hyphomonas hirschiana VP5</name>
    <dbReference type="NCBI Taxonomy" id="1280951"/>
    <lineage>
        <taxon>Bacteria</taxon>
        <taxon>Pseudomonadati</taxon>
        <taxon>Pseudomonadota</taxon>
        <taxon>Alphaproteobacteria</taxon>
        <taxon>Hyphomonadales</taxon>
        <taxon>Hyphomonadaceae</taxon>
        <taxon>Hyphomonas</taxon>
    </lineage>
</organism>
<comment type="caution">
    <text evidence="5">The sequence shown here is derived from an EMBL/GenBank/DDBJ whole genome shotgun (WGS) entry which is preliminary data.</text>
</comment>
<keyword evidence="4" id="KW-0472">Membrane</keyword>
<evidence type="ECO:0000256" key="3">
    <source>
        <dbReference type="SAM" id="MobiDB-lite"/>
    </source>
</evidence>
<gene>
    <name evidence="5" type="ORF">HHI_13340</name>
</gene>
<dbReference type="InterPro" id="IPR036291">
    <property type="entry name" value="NAD(P)-bd_dom_sf"/>
</dbReference>
<dbReference type="PANTHER" id="PTHR24320">
    <property type="entry name" value="RETINOL DEHYDROGENASE"/>
    <property type="match status" value="1"/>
</dbReference>
<feature type="transmembrane region" description="Helical" evidence="4">
    <location>
        <begin position="26"/>
        <end position="47"/>
    </location>
</feature>
<name>A0A059FIR8_9PROT</name>
<reference evidence="5 6" key="1">
    <citation type="submission" date="2013-04" db="EMBL/GenBank/DDBJ databases">
        <title>Hyphomonas hirschiana VP5 Genome Sequencing.</title>
        <authorList>
            <person name="Lai Q."/>
            <person name="Shao Z."/>
        </authorList>
    </citation>
    <scope>NUCLEOTIDE SEQUENCE [LARGE SCALE GENOMIC DNA]</scope>
    <source>
        <strain evidence="5 6">VP5</strain>
    </source>
</reference>
<feature type="region of interest" description="Disordered" evidence="3">
    <location>
        <begin position="1"/>
        <end position="21"/>
    </location>
</feature>
<evidence type="ECO:0000313" key="5">
    <source>
        <dbReference type="EMBL" id="KCZ90525.1"/>
    </source>
</evidence>
<dbReference type="PANTHER" id="PTHR24320:SF148">
    <property type="entry name" value="NAD(P)-BINDING ROSSMANN-FOLD SUPERFAMILY PROTEIN"/>
    <property type="match status" value="1"/>
</dbReference>
<dbReference type="EMBL" id="ARYI01000012">
    <property type="protein sequence ID" value="KCZ90525.1"/>
    <property type="molecule type" value="Genomic_DNA"/>
</dbReference>
<keyword evidence="6" id="KW-1185">Reference proteome</keyword>
<keyword evidence="4" id="KW-1133">Transmembrane helix</keyword>